<dbReference type="SUPFAM" id="SSF58113">
    <property type="entry name" value="Apolipoprotein A-I"/>
    <property type="match status" value="1"/>
</dbReference>
<dbReference type="AlphaFoldDB" id="A0A7J5BSJ8"/>
<keyword evidence="3" id="KW-1185">Reference proteome</keyword>
<dbReference type="OrthoDB" id="5125216at2"/>
<organism evidence="2 3">
    <name type="scientific">Pseudoclavibacter chungangensis</name>
    <dbReference type="NCBI Taxonomy" id="587635"/>
    <lineage>
        <taxon>Bacteria</taxon>
        <taxon>Bacillati</taxon>
        <taxon>Actinomycetota</taxon>
        <taxon>Actinomycetes</taxon>
        <taxon>Micrococcales</taxon>
        <taxon>Microbacteriaceae</taxon>
        <taxon>Pseudoclavibacter</taxon>
    </lineage>
</organism>
<evidence type="ECO:0000313" key="2">
    <source>
        <dbReference type="EMBL" id="KAB1657290.1"/>
    </source>
</evidence>
<dbReference type="Proteomes" id="UP000467240">
    <property type="component" value="Unassembled WGS sequence"/>
</dbReference>
<dbReference type="EMBL" id="WBJZ01000009">
    <property type="protein sequence ID" value="KAB1657290.1"/>
    <property type="molecule type" value="Genomic_DNA"/>
</dbReference>
<protein>
    <recommendedName>
        <fullName evidence="4">YtxH domain-containing protein</fullName>
    </recommendedName>
</protein>
<feature type="region of interest" description="Disordered" evidence="1">
    <location>
        <begin position="118"/>
        <end position="176"/>
    </location>
</feature>
<feature type="compositionally biased region" description="Basic and acidic residues" evidence="1">
    <location>
        <begin position="118"/>
        <end position="143"/>
    </location>
</feature>
<evidence type="ECO:0008006" key="4">
    <source>
        <dbReference type="Google" id="ProtNLM"/>
    </source>
</evidence>
<gene>
    <name evidence="2" type="ORF">F8O01_08580</name>
</gene>
<accession>A0A7J5BSJ8</accession>
<proteinExistence type="predicted"/>
<dbReference type="Gene3D" id="1.20.5.1230">
    <property type="entry name" value="Apolipoprotein A-I"/>
    <property type="match status" value="1"/>
</dbReference>
<dbReference type="RefSeq" id="WP_158040455.1">
    <property type="nucleotide sequence ID" value="NZ_JACCFV010000001.1"/>
</dbReference>
<sequence length="176" mass="20078">MKRFVFLLGAATGYVLGSRAGRRRYEQVKSAAGAVWRSAPVQACVDAAQRGLDAATPRIQRAARRFVGYVGEGTQNLSERVTVQADDLQTRVTDTAEDLRRRSEDLRKRSEEQLEELRRRSEEQLEEMRRRVEEEVERSREASAESLIRAGDLRDEALDDLADDADEMLEPDDPRR</sequence>
<evidence type="ECO:0000256" key="1">
    <source>
        <dbReference type="SAM" id="MobiDB-lite"/>
    </source>
</evidence>
<comment type="caution">
    <text evidence="2">The sequence shown here is derived from an EMBL/GenBank/DDBJ whole genome shotgun (WGS) entry which is preliminary data.</text>
</comment>
<reference evidence="2 3" key="1">
    <citation type="submission" date="2019-09" db="EMBL/GenBank/DDBJ databases">
        <title>Phylogeny of genus Pseudoclavibacter and closely related genus.</title>
        <authorList>
            <person name="Li Y."/>
        </authorList>
    </citation>
    <scope>NUCLEOTIDE SEQUENCE [LARGE SCALE GENOMIC DNA]</scope>
    <source>
        <strain evidence="2 3">DSM 23821</strain>
    </source>
</reference>
<evidence type="ECO:0000313" key="3">
    <source>
        <dbReference type="Proteomes" id="UP000467240"/>
    </source>
</evidence>
<name>A0A7J5BSJ8_9MICO</name>
<feature type="compositionally biased region" description="Acidic residues" evidence="1">
    <location>
        <begin position="157"/>
        <end position="176"/>
    </location>
</feature>